<evidence type="ECO:0000256" key="1">
    <source>
        <dbReference type="SAM" id="Coils"/>
    </source>
</evidence>
<proteinExistence type="predicted"/>
<name>A0A1I6NPV4_9FLAO</name>
<gene>
    <name evidence="3" type="ORF">SAMN04488006_0349</name>
</gene>
<keyword evidence="2" id="KW-0812">Transmembrane</keyword>
<protein>
    <recommendedName>
        <fullName evidence="5">tRNA (Guanine-N1)-methyltransferase</fullName>
    </recommendedName>
</protein>
<evidence type="ECO:0008006" key="5">
    <source>
        <dbReference type="Google" id="ProtNLM"/>
    </source>
</evidence>
<evidence type="ECO:0000256" key="2">
    <source>
        <dbReference type="SAM" id="Phobius"/>
    </source>
</evidence>
<accession>A0A1I6NPV4</accession>
<evidence type="ECO:0000313" key="3">
    <source>
        <dbReference type="EMBL" id="SFS29938.1"/>
    </source>
</evidence>
<feature type="coiled-coil region" evidence="1">
    <location>
        <begin position="147"/>
        <end position="196"/>
    </location>
</feature>
<sequence length="196" mass="23356">MFKNKILLIAFIFSSTFFYSQSTKKFIDTGSVKNQFDYLINESNNYQDHKVVKQQWLLKLKANVIDSISKNKNALAIHKNSLMNFQKEIDSLKNELTEIKQLNEKLTTEEQQISFLGISLSKHFYKTLTYFLILVFIGLFVLFYIKFKQSNQITKEAKLNLKEVEEEFEEHRTKALEREQKVMRRLQDELNKHKKD</sequence>
<keyword evidence="1" id="KW-0175">Coiled coil</keyword>
<dbReference type="EMBL" id="FOZP01000001">
    <property type="protein sequence ID" value="SFS29938.1"/>
    <property type="molecule type" value="Genomic_DNA"/>
</dbReference>
<dbReference type="OrthoDB" id="981213at2"/>
<organism evidence="3 4">
    <name type="scientific">Lutibacter maritimus</name>
    <dbReference type="NCBI Taxonomy" id="593133"/>
    <lineage>
        <taxon>Bacteria</taxon>
        <taxon>Pseudomonadati</taxon>
        <taxon>Bacteroidota</taxon>
        <taxon>Flavobacteriia</taxon>
        <taxon>Flavobacteriales</taxon>
        <taxon>Flavobacteriaceae</taxon>
        <taxon>Lutibacter</taxon>
    </lineage>
</organism>
<dbReference type="STRING" id="593133.SAMN04488006_0349"/>
<feature type="transmembrane region" description="Helical" evidence="2">
    <location>
        <begin position="128"/>
        <end position="145"/>
    </location>
</feature>
<evidence type="ECO:0000313" key="4">
    <source>
        <dbReference type="Proteomes" id="UP000199312"/>
    </source>
</evidence>
<keyword evidence="2" id="KW-0472">Membrane</keyword>
<dbReference type="Proteomes" id="UP000199312">
    <property type="component" value="Unassembled WGS sequence"/>
</dbReference>
<keyword evidence="4" id="KW-1185">Reference proteome</keyword>
<reference evidence="4" key="1">
    <citation type="submission" date="2016-10" db="EMBL/GenBank/DDBJ databases">
        <authorList>
            <person name="Varghese N."/>
            <person name="Submissions S."/>
        </authorList>
    </citation>
    <scope>NUCLEOTIDE SEQUENCE [LARGE SCALE GENOMIC DNA]</scope>
    <source>
        <strain evidence="4">DSM 24450</strain>
    </source>
</reference>
<dbReference type="RefSeq" id="WP_090221882.1">
    <property type="nucleotide sequence ID" value="NZ_FOZP01000001.1"/>
</dbReference>
<dbReference type="AlphaFoldDB" id="A0A1I6NPV4"/>
<keyword evidence="2" id="KW-1133">Transmembrane helix</keyword>
<feature type="coiled-coil region" evidence="1">
    <location>
        <begin position="75"/>
        <end position="112"/>
    </location>
</feature>